<dbReference type="RefSeq" id="WP_126410895.1">
    <property type="nucleotide sequence ID" value="NZ_RXNT01000026.1"/>
</dbReference>
<evidence type="ECO:0000313" key="3">
    <source>
        <dbReference type="Proteomes" id="UP000271374"/>
    </source>
</evidence>
<keyword evidence="3" id="KW-1185">Reference proteome</keyword>
<proteinExistence type="predicted"/>
<reference evidence="2 3" key="1">
    <citation type="submission" date="2018-12" db="EMBL/GenBank/DDBJ databases">
        <title>Bacillus yapensis draft genome sequence.</title>
        <authorList>
            <person name="Yu L."/>
            <person name="Xu X."/>
            <person name="Tang X."/>
        </authorList>
    </citation>
    <scope>NUCLEOTIDE SEQUENCE [LARGE SCALE GENOMIC DNA]</scope>
    <source>
        <strain evidence="2 3">XXST-01</strain>
    </source>
</reference>
<dbReference type="InterPro" id="IPR025413">
    <property type="entry name" value="YpzG-like"/>
</dbReference>
<organism evidence="2 3">
    <name type="scientific">Bacillus yapensis</name>
    <dbReference type="NCBI Taxonomy" id="2492960"/>
    <lineage>
        <taxon>Bacteria</taxon>
        <taxon>Bacillati</taxon>
        <taxon>Bacillota</taxon>
        <taxon>Bacilli</taxon>
        <taxon>Bacillales</taxon>
        <taxon>Bacillaceae</taxon>
        <taxon>Bacillus</taxon>
    </lineage>
</organism>
<gene>
    <name evidence="2" type="ORF">EKG37_21915</name>
</gene>
<protein>
    <submittedName>
        <fullName evidence="2">YpzG family protein</fullName>
    </submittedName>
</protein>
<feature type="region of interest" description="Disordered" evidence="1">
    <location>
        <begin position="1"/>
        <end position="21"/>
    </location>
</feature>
<dbReference type="Proteomes" id="UP000271374">
    <property type="component" value="Unassembled WGS sequence"/>
</dbReference>
<accession>A0A431VSJ0</accession>
<sequence length="52" mass="5984">MGKSKKFFDNNPYSSPFTSPNVRLKHAHSQVNGETKETQDIIILHNQIRKNS</sequence>
<evidence type="ECO:0000313" key="2">
    <source>
        <dbReference type="EMBL" id="RTR26166.1"/>
    </source>
</evidence>
<comment type="caution">
    <text evidence="2">The sequence shown here is derived from an EMBL/GenBank/DDBJ whole genome shotgun (WGS) entry which is preliminary data.</text>
</comment>
<feature type="compositionally biased region" description="Polar residues" evidence="1">
    <location>
        <begin position="11"/>
        <end position="21"/>
    </location>
</feature>
<dbReference type="Pfam" id="PF14139">
    <property type="entry name" value="YpzG"/>
    <property type="match status" value="1"/>
</dbReference>
<dbReference type="EMBL" id="RXNT01000026">
    <property type="protein sequence ID" value="RTR26166.1"/>
    <property type="molecule type" value="Genomic_DNA"/>
</dbReference>
<dbReference type="AlphaFoldDB" id="A0A431VSJ0"/>
<dbReference type="OrthoDB" id="2691863at2"/>
<evidence type="ECO:0000256" key="1">
    <source>
        <dbReference type="SAM" id="MobiDB-lite"/>
    </source>
</evidence>
<name>A0A431VSJ0_9BACI</name>